<dbReference type="EMBL" id="LT553219">
    <property type="protein sequence ID" value="SAM00531.1"/>
    <property type="molecule type" value="Genomic_DNA"/>
</dbReference>
<protein>
    <submittedName>
        <fullName evidence="2">Uncharacterized protein</fullName>
    </submittedName>
</protein>
<feature type="region of interest" description="Disordered" evidence="1">
    <location>
        <begin position="256"/>
        <end position="275"/>
    </location>
</feature>
<proteinExistence type="predicted"/>
<gene>
    <name evidence="2" type="primary">ABSGL_06219.1 scaffold 7705</name>
</gene>
<dbReference type="Proteomes" id="UP000078561">
    <property type="component" value="Unassembled WGS sequence"/>
</dbReference>
<name>A0A168NGX5_ABSGL</name>
<evidence type="ECO:0000256" key="1">
    <source>
        <dbReference type="SAM" id="MobiDB-lite"/>
    </source>
</evidence>
<evidence type="ECO:0000313" key="2">
    <source>
        <dbReference type="EMBL" id="SAM00531.1"/>
    </source>
</evidence>
<accession>A0A168NGX5</accession>
<dbReference type="OrthoDB" id="2284791at2759"/>
<reference evidence="2" key="1">
    <citation type="submission" date="2016-04" db="EMBL/GenBank/DDBJ databases">
        <authorList>
            <person name="Evans L.H."/>
            <person name="Alamgir A."/>
            <person name="Owens N."/>
            <person name="Weber N.D."/>
            <person name="Virtaneva K."/>
            <person name="Barbian K."/>
            <person name="Babar A."/>
            <person name="Rosenke K."/>
        </authorList>
    </citation>
    <scope>NUCLEOTIDE SEQUENCE [LARGE SCALE GENOMIC DNA]</scope>
    <source>
        <strain evidence="2">CBS 101.48</strain>
    </source>
</reference>
<evidence type="ECO:0000313" key="3">
    <source>
        <dbReference type="Proteomes" id="UP000078561"/>
    </source>
</evidence>
<organism evidence="2">
    <name type="scientific">Absidia glauca</name>
    <name type="common">Pin mould</name>
    <dbReference type="NCBI Taxonomy" id="4829"/>
    <lineage>
        <taxon>Eukaryota</taxon>
        <taxon>Fungi</taxon>
        <taxon>Fungi incertae sedis</taxon>
        <taxon>Mucoromycota</taxon>
        <taxon>Mucoromycotina</taxon>
        <taxon>Mucoromycetes</taxon>
        <taxon>Mucorales</taxon>
        <taxon>Cunninghamellaceae</taxon>
        <taxon>Absidia</taxon>
    </lineage>
</organism>
<dbReference type="InParanoid" id="A0A168NGX5"/>
<keyword evidence="3" id="KW-1185">Reference proteome</keyword>
<dbReference type="AlphaFoldDB" id="A0A168NGX5"/>
<sequence length="275" mass="31237">MKYDGTTRAEICSNESPTAIIKQQCKNLRINTAILSALKKKVWHGHGFQKLMAMDWVGNHIGHLYMLEKLDNVFVSSFVHTTVNPKEAVHLAQMKSTLNYVFVFERGTRRYLRIQHDSGTAISLGGYDRSELELASILATSFVIEGRTERRELATPDMGLGFWFQAWLGQLSTLFSFSEDAIESFEKANPTSYLVDMTVELSSIRKHSIVMKKVQKTNAFLDSLLQDYGEQTPRIHPTQSLKVGRIKNHGNQVFGEQHYQQQPPPPQQLHVVSAK</sequence>